<protein>
    <recommendedName>
        <fullName evidence="4">4-amino-4-deoxy-L-arabinose transferase</fullName>
    </recommendedName>
</protein>
<evidence type="ECO:0000313" key="2">
    <source>
        <dbReference type="EMBL" id="SFS05259.1"/>
    </source>
</evidence>
<feature type="transmembrane region" description="Helical" evidence="1">
    <location>
        <begin position="182"/>
        <end position="208"/>
    </location>
</feature>
<evidence type="ECO:0000256" key="1">
    <source>
        <dbReference type="SAM" id="Phobius"/>
    </source>
</evidence>
<sequence length="583" mass="61483">MAARRFWAGVGLLWLLAAAAYLIACAGSIAAWDFPDSDDRLRLVEVRDWLGGQAWRDVSQHRLNAPWGASMHWSRLVDLPIAAIIVMLRPLIGASGAEQAAVLIVPALTLGIAMGLAAALGRRLIGPRTGLGAALLLPLTTGAMQQLRPLRIDHHGWQMVLALGLVLNLLDRDARRGGRIAGALAAVWLTISLEGLPVCAAAGVLLGWRWLTSGDAEAGARLRGFAGTLPLTAALVFALLRPAADWRAPVCDALSPVHLLALGAIALSLWAATLAGRTLAIRAGALALAGAVAAALYVGLAPACTRGAFAALDPLVQRHWYQNVLEGLPVWRIGWPAAASAIGWPLVALASGWMARARSADRSTWADYLFMLLAATLATALVQRAGAVANVLALPAGGALMAAVFARVDRLPPGAVRVLGSTGALLLTLPPAPALAVQWIDALRHRPEAKSPAGADALPCDTTRNLATAALLPRSNVMAGIDLGPGLLMTTSHRVVASAHHRNVAGLHDTLATFLGTPEQARAILARRRIAWLVACPASAEMTYYRETAPRGFWAQLAGGRRLAWAERVRLPGSTLSVWRIRR</sequence>
<dbReference type="EMBL" id="FOZG01000002">
    <property type="protein sequence ID" value="SFS05259.1"/>
    <property type="molecule type" value="Genomic_DNA"/>
</dbReference>
<feature type="transmembrane region" description="Helical" evidence="1">
    <location>
        <begin position="253"/>
        <end position="272"/>
    </location>
</feature>
<dbReference type="Proteomes" id="UP000198824">
    <property type="component" value="Unassembled WGS sequence"/>
</dbReference>
<dbReference type="RefSeq" id="WP_093315847.1">
    <property type="nucleotide sequence ID" value="NZ_FOZG01000002.1"/>
</dbReference>
<keyword evidence="1" id="KW-0812">Transmembrane</keyword>
<reference evidence="2 3" key="1">
    <citation type="submission" date="2016-10" db="EMBL/GenBank/DDBJ databases">
        <authorList>
            <person name="de Groot N.N."/>
        </authorList>
    </citation>
    <scope>NUCLEOTIDE SEQUENCE [LARGE SCALE GENOMIC DNA]</scope>
    <source>
        <strain evidence="2 3">S5-249</strain>
    </source>
</reference>
<keyword evidence="1" id="KW-0472">Membrane</keyword>
<dbReference type="AlphaFoldDB" id="A0A1I6LPD0"/>
<name>A0A1I6LPD0_9SPHN</name>
<feature type="transmembrane region" description="Helical" evidence="1">
    <location>
        <begin position="333"/>
        <end position="353"/>
    </location>
</feature>
<feature type="transmembrane region" description="Helical" evidence="1">
    <location>
        <begin position="220"/>
        <end position="241"/>
    </location>
</feature>
<gene>
    <name evidence="2" type="ORF">SAMN05192580_3075</name>
</gene>
<dbReference type="STRING" id="1166337.SAMN05192580_3075"/>
<accession>A0A1I6LPD0</accession>
<feature type="transmembrane region" description="Helical" evidence="1">
    <location>
        <begin position="100"/>
        <end position="119"/>
    </location>
</feature>
<keyword evidence="1" id="KW-1133">Transmembrane helix</keyword>
<organism evidence="2 3">
    <name type="scientific">Sphingomonas jatrophae</name>
    <dbReference type="NCBI Taxonomy" id="1166337"/>
    <lineage>
        <taxon>Bacteria</taxon>
        <taxon>Pseudomonadati</taxon>
        <taxon>Pseudomonadota</taxon>
        <taxon>Alphaproteobacteria</taxon>
        <taxon>Sphingomonadales</taxon>
        <taxon>Sphingomonadaceae</taxon>
        <taxon>Sphingomonas</taxon>
    </lineage>
</organism>
<feature type="transmembrane region" description="Helical" evidence="1">
    <location>
        <begin position="418"/>
        <end position="440"/>
    </location>
</feature>
<evidence type="ECO:0008006" key="4">
    <source>
        <dbReference type="Google" id="ProtNLM"/>
    </source>
</evidence>
<feature type="transmembrane region" description="Helical" evidence="1">
    <location>
        <begin position="388"/>
        <end position="406"/>
    </location>
</feature>
<feature type="transmembrane region" description="Helical" evidence="1">
    <location>
        <begin position="279"/>
        <end position="300"/>
    </location>
</feature>
<evidence type="ECO:0000313" key="3">
    <source>
        <dbReference type="Proteomes" id="UP000198824"/>
    </source>
</evidence>
<dbReference type="OrthoDB" id="1082056at2"/>
<proteinExistence type="predicted"/>
<keyword evidence="3" id="KW-1185">Reference proteome</keyword>
<feature type="transmembrane region" description="Helical" evidence="1">
    <location>
        <begin position="365"/>
        <end position="382"/>
    </location>
</feature>